<gene>
    <name evidence="3" type="ORF">YBN1229_v1_3895</name>
</gene>
<dbReference type="AlphaFoldDB" id="A0A0D6JLA9"/>
<accession>A0A0D6JLA9</accession>
<protein>
    <submittedName>
        <fullName evidence="3">Uncharacterized protein</fullName>
    </submittedName>
</protein>
<dbReference type="Proteomes" id="UP000033187">
    <property type="component" value="Chromosome 1"/>
</dbReference>
<sequence>MSESQSYSPAQLLAIGQRAEAEGKFDYATQFYSHLADHYRNTPEAHEALYGLQRIERYVQAQAAQTHNPQPQAPRRDASPSYPLQQRQPSSQTGGRGAARTAQPGPRHEWPQAAQPERPNLAGNIASARSSLPAPVHDDELEDDARLPRLVARAGRSDEDEYAHGVPEYRIGRFMAVVLAAVGWFLLVVGLVVLLAGLAGVPASFSAAGLLGLPLGVELGLGAIVTGVILLFVSQLGRAVFDSASAARELVEMERTKSGR</sequence>
<evidence type="ECO:0000313" key="4">
    <source>
        <dbReference type="Proteomes" id="UP000033187"/>
    </source>
</evidence>
<keyword evidence="4" id="KW-1185">Reference proteome</keyword>
<dbReference type="RefSeq" id="WP_046479497.1">
    <property type="nucleotide sequence ID" value="NZ_LN829118.1"/>
</dbReference>
<evidence type="ECO:0000256" key="2">
    <source>
        <dbReference type="SAM" id="Phobius"/>
    </source>
</evidence>
<evidence type="ECO:0000313" key="3">
    <source>
        <dbReference type="EMBL" id="CPR22462.1"/>
    </source>
</evidence>
<dbReference type="OrthoDB" id="9873328at2"/>
<feature type="transmembrane region" description="Helical" evidence="2">
    <location>
        <begin position="174"/>
        <end position="199"/>
    </location>
</feature>
<proteinExistence type="predicted"/>
<keyword evidence="2" id="KW-1133">Transmembrane helix</keyword>
<dbReference type="KEGG" id="fil:BN1229_v1_3907"/>
<dbReference type="KEGG" id="fiy:BN1229_v1_3895"/>
<feature type="region of interest" description="Disordered" evidence="1">
    <location>
        <begin position="62"/>
        <end position="115"/>
    </location>
</feature>
<name>A0A0D6JLA9_9HYPH</name>
<feature type="transmembrane region" description="Helical" evidence="2">
    <location>
        <begin position="211"/>
        <end position="233"/>
    </location>
</feature>
<keyword evidence="2" id="KW-0472">Membrane</keyword>
<organism evidence="3 4">
    <name type="scientific">Candidatus Filomicrobium marinum</name>
    <dbReference type="NCBI Taxonomy" id="1608628"/>
    <lineage>
        <taxon>Bacteria</taxon>
        <taxon>Pseudomonadati</taxon>
        <taxon>Pseudomonadota</taxon>
        <taxon>Alphaproteobacteria</taxon>
        <taxon>Hyphomicrobiales</taxon>
        <taxon>Hyphomicrobiaceae</taxon>
        <taxon>Filomicrobium</taxon>
    </lineage>
</organism>
<reference evidence="4" key="1">
    <citation type="submission" date="2015-02" db="EMBL/GenBank/DDBJ databases">
        <authorList>
            <person name="Chooi Y.-H."/>
        </authorList>
    </citation>
    <scope>NUCLEOTIDE SEQUENCE [LARGE SCALE GENOMIC DNA]</scope>
    <source>
        <strain evidence="4">strain Y</strain>
    </source>
</reference>
<keyword evidence="2" id="KW-0812">Transmembrane</keyword>
<evidence type="ECO:0000256" key="1">
    <source>
        <dbReference type="SAM" id="MobiDB-lite"/>
    </source>
</evidence>
<dbReference type="EMBL" id="LN829119">
    <property type="protein sequence ID" value="CPR22462.1"/>
    <property type="molecule type" value="Genomic_DNA"/>
</dbReference>
<feature type="compositionally biased region" description="Polar residues" evidence="1">
    <location>
        <begin position="82"/>
        <end position="93"/>
    </location>
</feature>